<protein>
    <recommendedName>
        <fullName evidence="10">Transmembrane protein 245</fullName>
    </recommendedName>
</protein>
<feature type="transmembrane region" description="Helical" evidence="7">
    <location>
        <begin position="507"/>
        <end position="525"/>
    </location>
</feature>
<name>A0A8K0NYA8_LADFU</name>
<reference evidence="8" key="1">
    <citation type="submission" date="2013-04" db="EMBL/GenBank/DDBJ databases">
        <authorList>
            <person name="Qu J."/>
            <person name="Murali S.C."/>
            <person name="Bandaranaike D."/>
            <person name="Bellair M."/>
            <person name="Blankenburg K."/>
            <person name="Chao H."/>
            <person name="Dinh H."/>
            <person name="Doddapaneni H."/>
            <person name="Downs B."/>
            <person name="Dugan-Rocha S."/>
            <person name="Elkadiri S."/>
            <person name="Gnanaolivu R.D."/>
            <person name="Hernandez B."/>
            <person name="Javaid M."/>
            <person name="Jayaseelan J.C."/>
            <person name="Lee S."/>
            <person name="Li M."/>
            <person name="Ming W."/>
            <person name="Munidasa M."/>
            <person name="Muniz J."/>
            <person name="Nguyen L."/>
            <person name="Ongeri F."/>
            <person name="Osuji N."/>
            <person name="Pu L.-L."/>
            <person name="Puazo M."/>
            <person name="Qu C."/>
            <person name="Quiroz J."/>
            <person name="Raj R."/>
            <person name="Weissenberger G."/>
            <person name="Xin Y."/>
            <person name="Zou X."/>
            <person name="Han Y."/>
            <person name="Richards S."/>
            <person name="Worley K."/>
            <person name="Muzny D."/>
            <person name="Gibbs R."/>
        </authorList>
    </citation>
    <scope>NUCLEOTIDE SEQUENCE</scope>
    <source>
        <strain evidence="8">Sampled in the wild</strain>
    </source>
</reference>
<feature type="transmembrane region" description="Helical" evidence="7">
    <location>
        <begin position="466"/>
        <end position="487"/>
    </location>
</feature>
<evidence type="ECO:0000256" key="3">
    <source>
        <dbReference type="ARBA" id="ARBA00022692"/>
    </source>
</evidence>
<feature type="transmembrane region" description="Helical" evidence="7">
    <location>
        <begin position="537"/>
        <end position="567"/>
    </location>
</feature>
<evidence type="ECO:0000256" key="2">
    <source>
        <dbReference type="ARBA" id="ARBA00009773"/>
    </source>
</evidence>
<feature type="transmembrane region" description="Helical" evidence="7">
    <location>
        <begin position="387"/>
        <end position="405"/>
    </location>
</feature>
<sequence>MKAQSEVSGATPSTKEPESGQNQDETPKSSKKICFCCEKMETGKVDSGKMDTERMDTEKMDTEKAEEDSSVFKDRPTMLKVPSKLERKTSNPSITSLAEVMIKEDAIKNPLLFAKSRTGSKCYVIPLKSQTDFTERKLSMSEEEEEANIISSYNCICGVMWACIIVLLLMAKLNRQLTHILLGGVDGAASFVVMVGIIMFVVTSFLFLIVQSYGEAFHMIQVCGNVINSTIVNNPELSAYLPEGMESMLDNTLNNAYVYGREGLISLIRSLLGSEESEAREKLESQVLELWDRVYQAWVMGSSSNTANGPHVTDEAVLSSWDNLLDTVKKTPALTNFNAWSQFAQENLETVTSLLTSVWMLLKGNITLVITIVTTLLSVVFGGGSALFGFFISTIVFLTALFYLLNSSGQQYKPVEMISILSPSNGQRIGKAFEAAINGVFEASFKMAVFYGMWTWFIHNIFQMQIVYIPTALAALLAAIPVLGVYWASLPAVIDLWLAQGKSLQALLLFLAILLPTSVVDTTIYKEIKSSGHPYLTALSIAGGVFCLGMEGAIMGPMILCCFLVIVNLSSNLIKDSTSETVVPVHLRRMRRKCMLCIHNFFLKKMGYYETISRGRQLSSEIPAVTDWIFSWAIY</sequence>
<dbReference type="OrthoDB" id="5970161at2759"/>
<evidence type="ECO:0000256" key="4">
    <source>
        <dbReference type="ARBA" id="ARBA00022989"/>
    </source>
</evidence>
<keyword evidence="5 7" id="KW-0472">Membrane</keyword>
<dbReference type="AlphaFoldDB" id="A0A8K0NYA8"/>
<feature type="compositionally biased region" description="Polar residues" evidence="6">
    <location>
        <begin position="1"/>
        <end position="24"/>
    </location>
</feature>
<evidence type="ECO:0000313" key="8">
    <source>
        <dbReference type="EMBL" id="KAG8226008.1"/>
    </source>
</evidence>
<evidence type="ECO:0000256" key="5">
    <source>
        <dbReference type="ARBA" id="ARBA00023136"/>
    </source>
</evidence>
<dbReference type="PANTHER" id="PTHR21716">
    <property type="entry name" value="TRANSMEMBRANE PROTEIN"/>
    <property type="match status" value="1"/>
</dbReference>
<evidence type="ECO:0000313" key="9">
    <source>
        <dbReference type="Proteomes" id="UP000792457"/>
    </source>
</evidence>
<evidence type="ECO:0000256" key="6">
    <source>
        <dbReference type="SAM" id="MobiDB-lite"/>
    </source>
</evidence>
<feature type="transmembrane region" description="Helical" evidence="7">
    <location>
        <begin position="191"/>
        <end position="210"/>
    </location>
</feature>
<comment type="subcellular location">
    <subcellularLocation>
        <location evidence="1">Membrane</location>
        <topology evidence="1">Multi-pass membrane protein</topology>
    </subcellularLocation>
</comment>
<organism evidence="8 9">
    <name type="scientific">Ladona fulva</name>
    <name type="common">Scarce chaser dragonfly</name>
    <name type="synonym">Libellula fulva</name>
    <dbReference type="NCBI Taxonomy" id="123851"/>
    <lineage>
        <taxon>Eukaryota</taxon>
        <taxon>Metazoa</taxon>
        <taxon>Ecdysozoa</taxon>
        <taxon>Arthropoda</taxon>
        <taxon>Hexapoda</taxon>
        <taxon>Insecta</taxon>
        <taxon>Pterygota</taxon>
        <taxon>Palaeoptera</taxon>
        <taxon>Odonata</taxon>
        <taxon>Epiprocta</taxon>
        <taxon>Anisoptera</taxon>
        <taxon>Libelluloidea</taxon>
        <taxon>Libellulidae</taxon>
        <taxon>Ladona</taxon>
    </lineage>
</organism>
<dbReference type="GO" id="GO:0016020">
    <property type="term" value="C:membrane"/>
    <property type="evidence" value="ECO:0007669"/>
    <property type="project" value="UniProtKB-SubCell"/>
</dbReference>
<dbReference type="InterPro" id="IPR002549">
    <property type="entry name" value="AI-2E-like"/>
</dbReference>
<accession>A0A8K0NYA8</accession>
<proteinExistence type="inferred from homology"/>
<feature type="transmembrane region" description="Helical" evidence="7">
    <location>
        <begin position="150"/>
        <end position="171"/>
    </location>
</feature>
<reference evidence="8" key="2">
    <citation type="submission" date="2017-10" db="EMBL/GenBank/DDBJ databases">
        <title>Ladona fulva Genome sequencing and assembly.</title>
        <authorList>
            <person name="Murali S."/>
            <person name="Richards S."/>
            <person name="Bandaranaike D."/>
            <person name="Bellair M."/>
            <person name="Blankenburg K."/>
            <person name="Chao H."/>
            <person name="Dinh H."/>
            <person name="Doddapaneni H."/>
            <person name="Dugan-Rocha S."/>
            <person name="Elkadiri S."/>
            <person name="Gnanaolivu R."/>
            <person name="Hernandez B."/>
            <person name="Skinner E."/>
            <person name="Javaid M."/>
            <person name="Lee S."/>
            <person name="Li M."/>
            <person name="Ming W."/>
            <person name="Munidasa M."/>
            <person name="Muniz J."/>
            <person name="Nguyen L."/>
            <person name="Hughes D."/>
            <person name="Osuji N."/>
            <person name="Pu L.-L."/>
            <person name="Puazo M."/>
            <person name="Qu C."/>
            <person name="Quiroz J."/>
            <person name="Raj R."/>
            <person name="Weissenberger G."/>
            <person name="Xin Y."/>
            <person name="Zou X."/>
            <person name="Han Y."/>
            <person name="Worley K."/>
            <person name="Muzny D."/>
            <person name="Gibbs R."/>
        </authorList>
    </citation>
    <scope>NUCLEOTIDE SEQUENCE</scope>
    <source>
        <strain evidence="8">Sampled in the wild</strain>
    </source>
</reference>
<keyword evidence="3 7" id="KW-0812">Transmembrane</keyword>
<dbReference type="Proteomes" id="UP000792457">
    <property type="component" value="Unassembled WGS sequence"/>
</dbReference>
<keyword evidence="4 7" id="KW-1133">Transmembrane helix</keyword>
<gene>
    <name evidence="8" type="ORF">J437_LFUL015934</name>
</gene>
<comment type="caution">
    <text evidence="8">The sequence shown here is derived from an EMBL/GenBank/DDBJ whole genome shotgun (WGS) entry which is preliminary data.</text>
</comment>
<dbReference type="EMBL" id="KZ308263">
    <property type="protein sequence ID" value="KAG8226008.1"/>
    <property type="molecule type" value="Genomic_DNA"/>
</dbReference>
<feature type="transmembrane region" description="Helical" evidence="7">
    <location>
        <begin position="360"/>
        <end position="381"/>
    </location>
</feature>
<feature type="region of interest" description="Disordered" evidence="6">
    <location>
        <begin position="1"/>
        <end position="30"/>
    </location>
</feature>
<evidence type="ECO:0008006" key="10">
    <source>
        <dbReference type="Google" id="ProtNLM"/>
    </source>
</evidence>
<dbReference type="PANTHER" id="PTHR21716:SF4">
    <property type="entry name" value="TRANSMEMBRANE PROTEIN 245"/>
    <property type="match status" value="1"/>
</dbReference>
<evidence type="ECO:0000256" key="7">
    <source>
        <dbReference type="SAM" id="Phobius"/>
    </source>
</evidence>
<feature type="region of interest" description="Disordered" evidence="6">
    <location>
        <begin position="45"/>
        <end position="71"/>
    </location>
</feature>
<feature type="compositionally biased region" description="Basic and acidic residues" evidence="6">
    <location>
        <begin position="45"/>
        <end position="63"/>
    </location>
</feature>
<evidence type="ECO:0000256" key="1">
    <source>
        <dbReference type="ARBA" id="ARBA00004141"/>
    </source>
</evidence>
<keyword evidence="9" id="KW-1185">Reference proteome</keyword>
<comment type="similarity">
    <text evidence="2">Belongs to the autoinducer-2 exporter (AI-2E) (TC 2.A.86) family.</text>
</comment>